<dbReference type="GO" id="GO:0047499">
    <property type="term" value="F:calcium-independent phospholipase A2 activity"/>
    <property type="evidence" value="ECO:0007669"/>
    <property type="project" value="TreeGrafter"/>
</dbReference>
<accession>A0A3F3PJ71</accession>
<dbReference type="GO" id="GO:0046486">
    <property type="term" value="P:glycerolipid metabolic process"/>
    <property type="evidence" value="ECO:0007669"/>
    <property type="project" value="UniProtKB-ARBA"/>
</dbReference>
<sequence length="1008" mass="113276">MRHTENISWLDVGLAEDNRFVIHDHDRLSHVLRMLPSPASQMPSLCLFLGGIAKNKALQQLFPRNNIGRHKSGSAIGLRYDISSLESPNPILFADGNPQLDPRPGRRPEVGVSHPVTWEAATAQAVLHVIWYRLMFIFADAICIFADDFSDFSDLVEFLISCLNNPSTSSLPPAVRPRLVVVFSSGVVGSKETILTEKLYSQNGRTSPRPIEASFSSINMIQVGDVGLSERARHERLRALLLGQLTDMQEVRQDHHAQFTALHLVGLFQSALGHIATHIDQPFNFIWATRECREVPLNITDHLAHYCEVGLSAGYTCDDLIPSIASALLMDFYVPGTVDYEPREVFRTLYRDSFLHGICSSTQCASFEEKEEQVDMIECNMVYLFDKLERGSIDSATLRKEELLSYRGRLCRLRSTRICLYCLLRTAQHSLSCGHTMCDICAQVFGRPASDIEYRFTITECLYCLYQSPLVIDVLPPTMNPTILAIDGGGVRGVIPLEFLVLVQESLGPSCPIWELIDLGIGTSSEVGGLSILGLLKMRWDVQTCITVFMSLARRIFDRRRNSIFSQSHLISCVHKWLLWLLHDGCYDSHVFDLALMEAFGKQTRLFDSEAQPSSKPTVSSTKVGVVAASIAKNTRSFIFGNFNGHEIVKENSDCEACELNIIRPAQAGLEPKTWEAARATAAAPFLYPPAYIRGIGSFQDGGLTDNFAADIARRLCRCIWPTRKQPARLLSLGTGKMSQPPDKTPQFRHVFRDGFLRRGFDAWMSSMDTEPKWQAMVSHVDADQKEVYTRFNVQLQDIPDSIDSIESMDEYRNLVILQTGSARVAKDIAIGWLVARFYFVLDLAPETSTTPFWCHGTIRCKGNATHIVAALERLWSQRVDFTTDSDALGRFNGVEDICSSCRRYRKPVSILVHHLEESVSIHLQAGRQRRWRINGFPECMQSIITKQEMCAAFGRTTHDRPTAATCSKCDSYEISLRGKRRKRDSELPHSGQGIKRVCINVGQFRAD</sequence>
<dbReference type="PANTHER" id="PTHR24185">
    <property type="entry name" value="CALCIUM-INDEPENDENT PHOSPHOLIPASE A2-GAMMA"/>
    <property type="match status" value="1"/>
</dbReference>
<reference evidence="7 8" key="1">
    <citation type="submission" date="2018-07" db="EMBL/GenBank/DDBJ databases">
        <title>The genomes of Aspergillus section Nigri reveals drivers in fungal speciation.</title>
        <authorList>
            <consortium name="DOE Joint Genome Institute"/>
            <person name="Vesth T.C."/>
            <person name="Nybo J."/>
            <person name="Theobald S."/>
            <person name="Brandl J."/>
            <person name="Frisvad J.C."/>
            <person name="Nielsen K.F."/>
            <person name="Lyhne E.K."/>
            <person name="Kogle M.E."/>
            <person name="Kuo A."/>
            <person name="Riley R."/>
            <person name="Clum A."/>
            <person name="Nolan M."/>
            <person name="Lipzen A."/>
            <person name="Salamov A."/>
            <person name="Henrissat B."/>
            <person name="Wiebenga A."/>
            <person name="De vries R.P."/>
            <person name="Grigoriev I.V."/>
            <person name="Mortensen U.H."/>
            <person name="Andersen M.R."/>
            <person name="Baker S.E."/>
        </authorList>
    </citation>
    <scope>NUCLEOTIDE SEQUENCE [LARGE SCALE GENOMIC DNA]</scope>
    <source>
        <strain evidence="7 8">CBS 139.54b</strain>
    </source>
</reference>
<evidence type="ECO:0000256" key="4">
    <source>
        <dbReference type="ARBA" id="ARBA00023098"/>
    </source>
</evidence>
<dbReference type="PROSITE" id="PS51635">
    <property type="entry name" value="PNPLA"/>
    <property type="match status" value="1"/>
</dbReference>
<dbReference type="STRING" id="1341132.A0A3F3PJ71"/>
<evidence type="ECO:0000313" key="8">
    <source>
        <dbReference type="Proteomes" id="UP000253729"/>
    </source>
</evidence>
<keyword evidence="3" id="KW-0862">Zinc</keyword>
<dbReference type="GO" id="GO:0016042">
    <property type="term" value="P:lipid catabolic process"/>
    <property type="evidence" value="ECO:0007669"/>
    <property type="project" value="UniProtKB-UniRule"/>
</dbReference>
<dbReference type="AlphaFoldDB" id="A0A3F3PJ71"/>
<dbReference type="InterPro" id="IPR016035">
    <property type="entry name" value="Acyl_Trfase/lysoPLipase"/>
</dbReference>
<feature type="short sequence motif" description="GXGXXG" evidence="5">
    <location>
        <begin position="488"/>
        <end position="493"/>
    </location>
</feature>
<dbReference type="GO" id="GO:0008270">
    <property type="term" value="F:zinc ion binding"/>
    <property type="evidence" value="ECO:0007669"/>
    <property type="project" value="UniProtKB-KW"/>
</dbReference>
<dbReference type="Gene3D" id="3.40.1090.10">
    <property type="entry name" value="Cytosolic phospholipase A2 catalytic domain"/>
    <property type="match status" value="1"/>
</dbReference>
<evidence type="ECO:0000256" key="3">
    <source>
        <dbReference type="ARBA" id="ARBA00022833"/>
    </source>
</evidence>
<evidence type="ECO:0000313" key="7">
    <source>
        <dbReference type="EMBL" id="RDH26990.1"/>
    </source>
</evidence>
<proteinExistence type="predicted"/>
<comment type="caution">
    <text evidence="5">Lacks conserved residue(s) required for the propagation of feature annotation.</text>
</comment>
<feature type="active site" description="Nucleophile" evidence="5">
    <location>
        <position position="524"/>
    </location>
</feature>
<dbReference type="Proteomes" id="UP000253729">
    <property type="component" value="Unassembled WGS sequence"/>
</dbReference>
<dbReference type="RefSeq" id="XP_026620012.1">
    <property type="nucleotide sequence ID" value="XM_026774936.1"/>
</dbReference>
<feature type="domain" description="PNPLA" evidence="6">
    <location>
        <begin position="484"/>
        <end position="714"/>
    </location>
</feature>
<keyword evidence="8" id="KW-1185">Reference proteome</keyword>
<dbReference type="PANTHER" id="PTHR24185:SF8">
    <property type="entry name" value="PNPLA DOMAIN-CONTAINING PROTEIN"/>
    <property type="match status" value="1"/>
</dbReference>
<dbReference type="SUPFAM" id="SSF52151">
    <property type="entry name" value="FabD/lysophospholipase-like"/>
    <property type="match status" value="1"/>
</dbReference>
<keyword evidence="1" id="KW-0479">Metal-binding</keyword>
<keyword evidence="5" id="KW-0378">Hydrolase</keyword>
<gene>
    <name evidence="7" type="ORF">BDQ94DRAFT_185628</name>
</gene>
<evidence type="ECO:0000256" key="2">
    <source>
        <dbReference type="ARBA" id="ARBA00022771"/>
    </source>
</evidence>
<evidence type="ECO:0000256" key="5">
    <source>
        <dbReference type="PROSITE-ProRule" id="PRU01161"/>
    </source>
</evidence>
<keyword evidence="4 5" id="KW-0443">Lipid metabolism</keyword>
<feature type="active site" description="Proton acceptor" evidence="5">
    <location>
        <position position="701"/>
    </location>
</feature>
<dbReference type="GO" id="GO:0019369">
    <property type="term" value="P:arachidonate metabolic process"/>
    <property type="evidence" value="ECO:0007669"/>
    <property type="project" value="TreeGrafter"/>
</dbReference>
<keyword evidence="2" id="KW-0863">Zinc-finger</keyword>
<feature type="short sequence motif" description="DGA/G" evidence="5">
    <location>
        <begin position="701"/>
        <end position="703"/>
    </location>
</feature>
<dbReference type="CDD" id="cd07199">
    <property type="entry name" value="Pat17_PNPLA8_PNPLA9_like"/>
    <property type="match status" value="1"/>
</dbReference>
<evidence type="ECO:0000259" key="6">
    <source>
        <dbReference type="PROSITE" id="PS51635"/>
    </source>
</evidence>
<dbReference type="InterPro" id="IPR002641">
    <property type="entry name" value="PNPLA_dom"/>
</dbReference>
<keyword evidence="5" id="KW-0442">Lipid degradation</keyword>
<evidence type="ECO:0000256" key="1">
    <source>
        <dbReference type="ARBA" id="ARBA00022723"/>
    </source>
</evidence>
<dbReference type="InterPro" id="IPR017907">
    <property type="entry name" value="Znf_RING_CS"/>
</dbReference>
<dbReference type="GO" id="GO:0016020">
    <property type="term" value="C:membrane"/>
    <property type="evidence" value="ECO:0007669"/>
    <property type="project" value="TreeGrafter"/>
</dbReference>
<organism evidence="7 8">
    <name type="scientific">Aspergillus welwitschiae</name>
    <dbReference type="NCBI Taxonomy" id="1341132"/>
    <lineage>
        <taxon>Eukaryota</taxon>
        <taxon>Fungi</taxon>
        <taxon>Dikarya</taxon>
        <taxon>Ascomycota</taxon>
        <taxon>Pezizomycotina</taxon>
        <taxon>Eurotiomycetes</taxon>
        <taxon>Eurotiomycetidae</taxon>
        <taxon>Eurotiales</taxon>
        <taxon>Aspergillaceae</taxon>
        <taxon>Aspergillus</taxon>
        <taxon>Aspergillus subgen. Circumdati</taxon>
    </lineage>
</organism>
<name>A0A3F3PJ71_9EURO</name>
<dbReference type="PROSITE" id="PS00518">
    <property type="entry name" value="ZF_RING_1"/>
    <property type="match status" value="1"/>
</dbReference>
<dbReference type="EMBL" id="KZ852106">
    <property type="protein sequence ID" value="RDH26990.1"/>
    <property type="molecule type" value="Genomic_DNA"/>
</dbReference>
<dbReference type="Pfam" id="PF01734">
    <property type="entry name" value="Patatin"/>
    <property type="match status" value="1"/>
</dbReference>
<dbReference type="GeneID" id="38143292"/>
<protein>
    <submittedName>
        <fullName evidence="7">Patatin-like phospholipase</fullName>
    </submittedName>
</protein>